<evidence type="ECO:0000313" key="3">
    <source>
        <dbReference type="EMBL" id="PON40478.1"/>
    </source>
</evidence>
<proteinExistence type="predicted"/>
<reference evidence="4" key="1">
    <citation type="submission" date="2016-06" db="EMBL/GenBank/DDBJ databases">
        <title>Parallel loss of symbiosis genes in relatives of nitrogen-fixing non-legume Parasponia.</title>
        <authorList>
            <person name="Van Velzen R."/>
            <person name="Holmer R."/>
            <person name="Bu F."/>
            <person name="Rutten L."/>
            <person name="Van Zeijl A."/>
            <person name="Liu W."/>
            <person name="Santuari L."/>
            <person name="Cao Q."/>
            <person name="Sharma T."/>
            <person name="Shen D."/>
            <person name="Roswanjaya Y."/>
            <person name="Wardhani T."/>
            <person name="Kalhor M.S."/>
            <person name="Jansen J."/>
            <person name="Van den Hoogen J."/>
            <person name="Gungor B."/>
            <person name="Hartog M."/>
            <person name="Hontelez J."/>
            <person name="Verver J."/>
            <person name="Yang W.-C."/>
            <person name="Schijlen E."/>
            <person name="Repin R."/>
            <person name="Schilthuizen M."/>
            <person name="Schranz E."/>
            <person name="Heidstra R."/>
            <person name="Miyata K."/>
            <person name="Fedorova E."/>
            <person name="Kohlen W."/>
            <person name="Bisseling T."/>
            <person name="Smit S."/>
            <person name="Geurts R."/>
        </authorList>
    </citation>
    <scope>NUCLEOTIDE SEQUENCE [LARGE SCALE GENOMIC DNA]</scope>
    <source>
        <strain evidence="4">cv. WU1-14</strain>
    </source>
</reference>
<evidence type="ECO:0000256" key="1">
    <source>
        <dbReference type="SAM" id="MobiDB-lite"/>
    </source>
</evidence>
<dbReference type="STRING" id="3476.A0A2P5AVE1"/>
<keyword evidence="2" id="KW-0472">Membrane</keyword>
<dbReference type="OrthoDB" id="2020737at2759"/>
<accession>A0A2P5AVE1</accession>
<dbReference type="Pfam" id="PF06708">
    <property type="entry name" value="DUF1195"/>
    <property type="match status" value="1"/>
</dbReference>
<dbReference type="PANTHER" id="PTHR34358">
    <property type="entry name" value="OS03G0411600 PROTEIN"/>
    <property type="match status" value="1"/>
</dbReference>
<dbReference type="EMBL" id="JXTB01000437">
    <property type="protein sequence ID" value="PON40478.1"/>
    <property type="molecule type" value="Genomic_DNA"/>
</dbReference>
<dbReference type="AlphaFoldDB" id="A0A2P5AVE1"/>
<name>A0A2P5AVE1_PARAD</name>
<feature type="transmembrane region" description="Helical" evidence="2">
    <location>
        <begin position="30"/>
        <end position="51"/>
    </location>
</feature>
<keyword evidence="2" id="KW-1133">Transmembrane helix</keyword>
<keyword evidence="4" id="KW-1185">Reference proteome</keyword>
<sequence length="173" mass="19701">MKDNNSPLLLRKEYSSRPATGFFGKSSYKFWVLAAVLLLAFWSMFTGSVTLKWSAGNLSRIYDDFNSPTYDDLDILEVEEREKVVRHMWDLYTQSRRGPLPRFWQEAFEAAYESLVSDVPGVRDSAFSEIAKISILTLSLDPLPLQSTGSRESRKKSKPAEKSGEVTPSKTQY</sequence>
<dbReference type="InterPro" id="IPR010608">
    <property type="entry name" value="DUF1195"/>
</dbReference>
<dbReference type="Proteomes" id="UP000237105">
    <property type="component" value="Unassembled WGS sequence"/>
</dbReference>
<protein>
    <submittedName>
        <fullName evidence="3">Uncharacterized protein</fullName>
    </submittedName>
</protein>
<gene>
    <name evidence="3" type="ORF">PanWU01x14_297200</name>
</gene>
<feature type="region of interest" description="Disordered" evidence="1">
    <location>
        <begin position="143"/>
        <end position="173"/>
    </location>
</feature>
<organism evidence="3 4">
    <name type="scientific">Parasponia andersonii</name>
    <name type="common">Sponia andersonii</name>
    <dbReference type="NCBI Taxonomy" id="3476"/>
    <lineage>
        <taxon>Eukaryota</taxon>
        <taxon>Viridiplantae</taxon>
        <taxon>Streptophyta</taxon>
        <taxon>Embryophyta</taxon>
        <taxon>Tracheophyta</taxon>
        <taxon>Spermatophyta</taxon>
        <taxon>Magnoliopsida</taxon>
        <taxon>eudicotyledons</taxon>
        <taxon>Gunneridae</taxon>
        <taxon>Pentapetalae</taxon>
        <taxon>rosids</taxon>
        <taxon>fabids</taxon>
        <taxon>Rosales</taxon>
        <taxon>Cannabaceae</taxon>
        <taxon>Parasponia</taxon>
    </lineage>
</organism>
<keyword evidence="2" id="KW-0812">Transmembrane</keyword>
<evidence type="ECO:0000256" key="2">
    <source>
        <dbReference type="SAM" id="Phobius"/>
    </source>
</evidence>
<evidence type="ECO:0000313" key="4">
    <source>
        <dbReference type="Proteomes" id="UP000237105"/>
    </source>
</evidence>
<dbReference type="PANTHER" id="PTHR34358:SF7">
    <property type="entry name" value="SUGAR TRANSPORTER"/>
    <property type="match status" value="1"/>
</dbReference>
<comment type="caution">
    <text evidence="3">The sequence shown here is derived from an EMBL/GenBank/DDBJ whole genome shotgun (WGS) entry which is preliminary data.</text>
</comment>